<feature type="transmembrane region" description="Helical" evidence="15">
    <location>
        <begin position="252"/>
        <end position="285"/>
    </location>
</feature>
<evidence type="ECO:0000256" key="1">
    <source>
        <dbReference type="ARBA" id="ARBA00004477"/>
    </source>
</evidence>
<dbReference type="SUPFAM" id="SSF82109">
    <property type="entry name" value="MIR domain"/>
    <property type="match status" value="1"/>
</dbReference>
<dbReference type="Proteomes" id="UP000193719">
    <property type="component" value="Unassembled WGS sequence"/>
</dbReference>
<evidence type="ECO:0000256" key="7">
    <source>
        <dbReference type="ARBA" id="ARBA00022692"/>
    </source>
</evidence>
<dbReference type="PANTHER" id="PTHR10050:SF50">
    <property type="entry name" value="DOLICHYL-PHOSPHATE-MANNOSE--PROTEIN MANNOSYLTRANSFERASE 1-RELATED"/>
    <property type="match status" value="1"/>
</dbReference>
<accession>A0A1Y1V0M2</accession>
<feature type="domain" description="MIR" evidence="16">
    <location>
        <begin position="422"/>
        <end position="480"/>
    </location>
</feature>
<keyword evidence="12" id="KW-0325">Glycoprotein</keyword>
<dbReference type="PANTHER" id="PTHR10050">
    <property type="entry name" value="DOLICHYL-PHOSPHATE-MANNOSE--PROTEIN MANNOSYLTRANSFERASE"/>
    <property type="match status" value="1"/>
</dbReference>
<dbReference type="Gene3D" id="2.80.10.50">
    <property type="match status" value="1"/>
</dbReference>
<evidence type="ECO:0000256" key="8">
    <source>
        <dbReference type="ARBA" id="ARBA00022737"/>
    </source>
</evidence>
<dbReference type="STRING" id="1754191.A0A1Y1V0M2"/>
<dbReference type="InterPro" id="IPR036300">
    <property type="entry name" value="MIR_dom_sf"/>
</dbReference>
<feature type="transmembrane region" description="Helical" evidence="15">
    <location>
        <begin position="306"/>
        <end position="325"/>
    </location>
</feature>
<evidence type="ECO:0000256" key="12">
    <source>
        <dbReference type="ARBA" id="ARBA00023180"/>
    </source>
</evidence>
<keyword evidence="7 15" id="KW-0812">Transmembrane</keyword>
<comment type="caution">
    <text evidence="17">The sequence shown here is derived from an EMBL/GenBank/DDBJ whole genome shotgun (WGS) entry which is preliminary data.</text>
</comment>
<feature type="domain" description="MIR" evidence="16">
    <location>
        <begin position="359"/>
        <end position="413"/>
    </location>
</feature>
<reference evidence="17 18" key="2">
    <citation type="submission" date="2016-08" db="EMBL/GenBank/DDBJ databases">
        <title>Pervasive Adenine N6-methylation of Active Genes in Fungi.</title>
        <authorList>
            <consortium name="DOE Joint Genome Institute"/>
            <person name="Mondo S.J."/>
            <person name="Dannebaum R.O."/>
            <person name="Kuo R.C."/>
            <person name="Labutti K."/>
            <person name="Haridas S."/>
            <person name="Kuo A."/>
            <person name="Salamov A."/>
            <person name="Ahrendt S.R."/>
            <person name="Lipzen A."/>
            <person name="Sullivan W."/>
            <person name="Andreopoulos W.B."/>
            <person name="Clum A."/>
            <person name="Lindquist E."/>
            <person name="Daum C."/>
            <person name="Ramamoorthy G.K."/>
            <person name="Gryganskyi A."/>
            <person name="Culley D."/>
            <person name="Magnuson J.K."/>
            <person name="James T.Y."/>
            <person name="O'Malley M.A."/>
            <person name="Stajich J.E."/>
            <person name="Spatafora J.W."/>
            <person name="Visel A."/>
            <person name="Grigoriev I.V."/>
        </authorList>
    </citation>
    <scope>NUCLEOTIDE SEQUENCE [LARGE SCALE GENOMIC DNA]</scope>
    <source>
        <strain evidence="18">finn</strain>
    </source>
</reference>
<feature type="transmembrane region" description="Helical" evidence="15">
    <location>
        <begin position="220"/>
        <end position="240"/>
    </location>
</feature>
<feature type="domain" description="MIR" evidence="16">
    <location>
        <begin position="488"/>
        <end position="544"/>
    </location>
</feature>
<name>A0A1Y1V0M2_9FUNG</name>
<dbReference type="InterPro" id="IPR003342">
    <property type="entry name" value="ArnT-like_N"/>
</dbReference>
<evidence type="ECO:0000256" key="3">
    <source>
        <dbReference type="ARBA" id="ARBA00007222"/>
    </source>
</evidence>
<evidence type="ECO:0000256" key="10">
    <source>
        <dbReference type="ARBA" id="ARBA00022989"/>
    </source>
</evidence>
<dbReference type="InterPro" id="IPR027005">
    <property type="entry name" value="PMT-like"/>
</dbReference>
<dbReference type="InterPro" id="IPR016093">
    <property type="entry name" value="MIR_motif"/>
</dbReference>
<feature type="transmembrane region" description="Helical" evidence="15">
    <location>
        <begin position="662"/>
        <end position="683"/>
    </location>
</feature>
<feature type="transmembrane region" description="Helical" evidence="15">
    <location>
        <begin position="173"/>
        <end position="190"/>
    </location>
</feature>
<evidence type="ECO:0000256" key="13">
    <source>
        <dbReference type="ARBA" id="ARBA00045085"/>
    </source>
</evidence>
<dbReference type="OrthoDB" id="292747at2759"/>
<keyword evidence="6 15" id="KW-0808">Transferase</keyword>
<evidence type="ECO:0000259" key="16">
    <source>
        <dbReference type="PROSITE" id="PS50919"/>
    </source>
</evidence>
<keyword evidence="9 15" id="KW-0256">Endoplasmic reticulum</keyword>
<dbReference type="Pfam" id="PF02815">
    <property type="entry name" value="MIR"/>
    <property type="match status" value="1"/>
</dbReference>
<evidence type="ECO:0000256" key="14">
    <source>
        <dbReference type="ARBA" id="ARBA00045102"/>
    </source>
</evidence>
<dbReference type="InterPro" id="IPR032421">
    <property type="entry name" value="PMT_4TMC"/>
</dbReference>
<evidence type="ECO:0000256" key="4">
    <source>
        <dbReference type="ARBA" id="ARBA00012839"/>
    </source>
</evidence>
<gene>
    <name evidence="17" type="ORF">BCR36DRAFT_586690</name>
</gene>
<dbReference type="GO" id="GO:0005789">
    <property type="term" value="C:endoplasmic reticulum membrane"/>
    <property type="evidence" value="ECO:0007669"/>
    <property type="project" value="UniProtKB-SubCell"/>
</dbReference>
<comment type="catalytic activity">
    <reaction evidence="13 15">
        <text>a di-trans,poly-cis-dolichyl beta-D-mannosyl phosphate + L-threonyl-[protein] = 3-O-(alpha-D-mannosyl)-L-threonyl-[protein] + a di-trans,poly-cis-dolichyl phosphate + H(+)</text>
        <dbReference type="Rhea" id="RHEA:53396"/>
        <dbReference type="Rhea" id="RHEA-COMP:11060"/>
        <dbReference type="Rhea" id="RHEA-COMP:13547"/>
        <dbReference type="Rhea" id="RHEA-COMP:19498"/>
        <dbReference type="Rhea" id="RHEA-COMP:19501"/>
        <dbReference type="ChEBI" id="CHEBI:15378"/>
        <dbReference type="ChEBI" id="CHEBI:30013"/>
        <dbReference type="ChEBI" id="CHEBI:57683"/>
        <dbReference type="ChEBI" id="CHEBI:58211"/>
        <dbReference type="ChEBI" id="CHEBI:137323"/>
        <dbReference type="EC" id="2.4.1.109"/>
    </reaction>
</comment>
<evidence type="ECO:0000256" key="15">
    <source>
        <dbReference type="RuleBase" id="RU367007"/>
    </source>
</evidence>
<dbReference type="EMBL" id="MCFH01000053">
    <property type="protein sequence ID" value="ORX43409.1"/>
    <property type="molecule type" value="Genomic_DNA"/>
</dbReference>
<feature type="transmembrane region" description="Helical" evidence="15">
    <location>
        <begin position="695"/>
        <end position="713"/>
    </location>
</feature>
<evidence type="ECO:0000256" key="9">
    <source>
        <dbReference type="ARBA" id="ARBA00022824"/>
    </source>
</evidence>
<dbReference type="Pfam" id="PF16192">
    <property type="entry name" value="PMT_4TMC"/>
    <property type="match status" value="1"/>
</dbReference>
<dbReference type="EC" id="2.4.1.109" evidence="4 15"/>
<dbReference type="GO" id="GO:0004169">
    <property type="term" value="F:dolichyl-phosphate-mannose-protein mannosyltransferase activity"/>
    <property type="evidence" value="ECO:0007669"/>
    <property type="project" value="UniProtKB-UniRule"/>
</dbReference>
<evidence type="ECO:0000313" key="18">
    <source>
        <dbReference type="Proteomes" id="UP000193719"/>
    </source>
</evidence>
<comment type="pathway">
    <text evidence="2 15">Protein modification; protein glycosylation.</text>
</comment>
<dbReference type="SMART" id="SM00472">
    <property type="entry name" value="MIR"/>
    <property type="match status" value="3"/>
</dbReference>
<proteinExistence type="inferred from homology"/>
<comment type="function">
    <text evidence="15">Transfers mannose from Dol-P-mannose to Ser or Thr residues on proteins.</text>
</comment>
<comment type="similarity">
    <text evidence="3 15">Belongs to the glycosyltransferase 39 family.</text>
</comment>
<dbReference type="AlphaFoldDB" id="A0A1Y1V0M2"/>
<comment type="catalytic activity">
    <reaction evidence="14 15">
        <text>a di-trans,poly-cis-dolichyl beta-D-mannosyl phosphate + L-seryl-[protein] = 3-O-(alpha-D-mannosyl)-L-seryl-[protein] + a di-trans,poly-cis-dolichyl phosphate + H(+)</text>
        <dbReference type="Rhea" id="RHEA:17377"/>
        <dbReference type="Rhea" id="RHEA-COMP:9863"/>
        <dbReference type="Rhea" id="RHEA-COMP:13546"/>
        <dbReference type="Rhea" id="RHEA-COMP:19498"/>
        <dbReference type="Rhea" id="RHEA-COMP:19501"/>
        <dbReference type="ChEBI" id="CHEBI:15378"/>
        <dbReference type="ChEBI" id="CHEBI:29999"/>
        <dbReference type="ChEBI" id="CHEBI:57683"/>
        <dbReference type="ChEBI" id="CHEBI:58211"/>
        <dbReference type="ChEBI" id="CHEBI:137321"/>
        <dbReference type="EC" id="2.4.1.109"/>
    </reaction>
</comment>
<feature type="transmembrane region" description="Helical" evidence="15">
    <location>
        <begin position="196"/>
        <end position="213"/>
    </location>
</feature>
<feature type="transmembrane region" description="Helical" evidence="15">
    <location>
        <begin position="720"/>
        <end position="736"/>
    </location>
</feature>
<dbReference type="PROSITE" id="PS50919">
    <property type="entry name" value="MIR"/>
    <property type="match status" value="3"/>
</dbReference>
<dbReference type="Pfam" id="PF02366">
    <property type="entry name" value="PMT"/>
    <property type="match status" value="1"/>
</dbReference>
<sequence length="770" mass="88982">MSEFATYSSIDQDLSAHSKENPNIINYNNGINSYIKSRSNAYSLPLEIQNHKSYTTDYDDKYNKNKQIHFKDNKSEYVHSNIDKINITILVGLSLIIRLWKISNPKEVVFDEVHFGGFANQYLKRTFFMDVHPPLAKMMFALVAFLSGYKGDFSFEEIGLSYEDGVPYVTMRLYSALCGILVVPIGYYIIKGLKFSRYAAFLGALFIIFENALITQSRLILLDSQLILFAAYTLLSWVNFIANKESPWTKSWWFWLASTGVGLGLTFSVKWVGLFIIATIGLATIKDLWDILGNVDNSMYQVVKHFMARALCLIIVPLSLYAFFFKIHLAIVSKKGGGTTFMSAEFQASFDDNKPKPTYYDVAYSSRVYIRHINTNGGFLHSHDSTYPTGSKQQQITLYGFADSNSEWLIIPQRDTENYKFGQYIKDGDTVRLQHVPTAKRLHSHDHRPPMSEEEYQNEVSGYGGPGTLDPHDNWVIEIEKGRNKESREYVKTFDTVFRLRHKNTGCYLFSHPVSLPEWGFEQQEVTCGTDVLRKNTLWRIEMNNNSEFNEKDHKQVLPRKLSFLEKLVELNIVMFKVNSELTGSHPFESRPPQWPFLKRGISFWGASESNTGSIYLLGNPFVWYLGTISILIYMVYFFLFEIVKQTKIGLSKKIRKALFKLAYPGGLIFTAWAAHYFPFFLMGRQLYIHHYLPSLYFSILMSAIIIDTIFIARFRQPTTKLIIIIFFSFIAIYYYKKFSPLAYGTDMKQSKCFTLKLKDTWDIDCSKFI</sequence>
<evidence type="ECO:0000313" key="17">
    <source>
        <dbReference type="EMBL" id="ORX43409.1"/>
    </source>
</evidence>
<organism evidence="17 18">
    <name type="scientific">Piromyces finnis</name>
    <dbReference type="NCBI Taxonomy" id="1754191"/>
    <lineage>
        <taxon>Eukaryota</taxon>
        <taxon>Fungi</taxon>
        <taxon>Fungi incertae sedis</taxon>
        <taxon>Chytridiomycota</taxon>
        <taxon>Chytridiomycota incertae sedis</taxon>
        <taxon>Neocallimastigomycetes</taxon>
        <taxon>Neocallimastigales</taxon>
        <taxon>Neocallimastigaceae</taxon>
        <taxon>Piromyces</taxon>
    </lineage>
</organism>
<evidence type="ECO:0000256" key="2">
    <source>
        <dbReference type="ARBA" id="ARBA00004922"/>
    </source>
</evidence>
<keyword evidence="18" id="KW-1185">Reference proteome</keyword>
<keyword evidence="10 15" id="KW-1133">Transmembrane helix</keyword>
<protein>
    <recommendedName>
        <fullName evidence="4 15">Dolichyl-phosphate-mannose--protein mannosyltransferase</fullName>
        <ecNumber evidence="4 15">2.4.1.109</ecNumber>
    </recommendedName>
</protein>
<feature type="transmembrane region" description="Helical" evidence="15">
    <location>
        <begin position="622"/>
        <end position="641"/>
    </location>
</feature>
<reference evidence="17 18" key="1">
    <citation type="submission" date="2016-08" db="EMBL/GenBank/DDBJ databases">
        <title>Genomes of anaerobic fungi encode conserved fungal cellulosomes for biomass hydrolysis.</title>
        <authorList>
            <consortium name="DOE Joint Genome Institute"/>
            <person name="Haitjema C.H."/>
            <person name="Gilmore S.P."/>
            <person name="Henske J.K."/>
            <person name="Solomon K.V."/>
            <person name="De Groot R."/>
            <person name="Kuo A."/>
            <person name="Mondo S.J."/>
            <person name="Salamov A.A."/>
            <person name="Labutti K."/>
            <person name="Zhao Z."/>
            <person name="Chiniquy J."/>
            <person name="Barry K."/>
            <person name="Brewer H.M."/>
            <person name="Purvine S.O."/>
            <person name="Wright A.T."/>
            <person name="Boxma B."/>
            <person name="Van Alen T."/>
            <person name="Hackstein J.H."/>
            <person name="Baker S.E."/>
            <person name="Grigoriev I.V."/>
            <person name="O'Malley M.A."/>
        </authorList>
    </citation>
    <scope>NUCLEOTIDE SEQUENCE [LARGE SCALE GENOMIC DNA]</scope>
    <source>
        <strain evidence="18">finn</strain>
    </source>
</reference>
<keyword evidence="8" id="KW-0677">Repeat</keyword>
<keyword evidence="11 15" id="KW-0472">Membrane</keyword>
<evidence type="ECO:0000256" key="6">
    <source>
        <dbReference type="ARBA" id="ARBA00022679"/>
    </source>
</evidence>
<evidence type="ECO:0000256" key="11">
    <source>
        <dbReference type="ARBA" id="ARBA00023136"/>
    </source>
</evidence>
<comment type="subcellular location">
    <subcellularLocation>
        <location evidence="1 15">Endoplasmic reticulum membrane</location>
        <topology evidence="1 15">Multi-pass membrane protein</topology>
    </subcellularLocation>
</comment>
<dbReference type="UniPathway" id="UPA00378"/>
<keyword evidence="5 15" id="KW-0328">Glycosyltransferase</keyword>
<evidence type="ECO:0000256" key="5">
    <source>
        <dbReference type="ARBA" id="ARBA00022676"/>
    </source>
</evidence>
<dbReference type="CDD" id="cd23283">
    <property type="entry name" value="beta-trefoil_MIR_PMT1-like"/>
    <property type="match status" value="1"/>
</dbReference>